<keyword evidence="3 7" id="KW-0812">Transmembrane</keyword>
<dbReference type="InterPro" id="IPR011009">
    <property type="entry name" value="Kinase-like_dom_sf"/>
</dbReference>
<dbReference type="GO" id="GO:0016020">
    <property type="term" value="C:membrane"/>
    <property type="evidence" value="ECO:0007669"/>
    <property type="project" value="UniProtKB-SubCell"/>
</dbReference>
<dbReference type="Pfam" id="PF08263">
    <property type="entry name" value="LRRNT_2"/>
    <property type="match status" value="1"/>
</dbReference>
<dbReference type="InterPro" id="IPR001611">
    <property type="entry name" value="Leu-rich_rpt"/>
</dbReference>
<dbReference type="EMBL" id="CP136895">
    <property type="protein sequence ID" value="WOL09669.1"/>
    <property type="molecule type" value="Genomic_DNA"/>
</dbReference>
<keyword evidence="4" id="KW-0677">Repeat</keyword>
<feature type="transmembrane region" description="Helical" evidence="7">
    <location>
        <begin position="315"/>
        <end position="340"/>
    </location>
</feature>
<name>A0AAQ3KJ52_9LILI</name>
<evidence type="ECO:0000256" key="1">
    <source>
        <dbReference type="ARBA" id="ARBA00004370"/>
    </source>
</evidence>
<dbReference type="SMART" id="SM00369">
    <property type="entry name" value="LRR_TYP"/>
    <property type="match status" value="4"/>
</dbReference>
<keyword evidence="2" id="KW-0433">Leucine-rich repeat</keyword>
<dbReference type="GO" id="GO:0004672">
    <property type="term" value="F:protein kinase activity"/>
    <property type="evidence" value="ECO:0007669"/>
    <property type="project" value="InterPro"/>
</dbReference>
<dbReference type="AlphaFoldDB" id="A0AAQ3KJ52"/>
<dbReference type="SUPFAM" id="SSF52058">
    <property type="entry name" value="L domain-like"/>
    <property type="match status" value="1"/>
</dbReference>
<dbReference type="Gene3D" id="3.80.10.10">
    <property type="entry name" value="Ribonuclease Inhibitor"/>
    <property type="match status" value="2"/>
</dbReference>
<keyword evidence="11" id="KW-1185">Reference proteome</keyword>
<dbReference type="InterPro" id="IPR001245">
    <property type="entry name" value="Ser-Thr/Tyr_kinase_cat_dom"/>
</dbReference>
<evidence type="ECO:0000256" key="3">
    <source>
        <dbReference type="ARBA" id="ARBA00022692"/>
    </source>
</evidence>
<dbReference type="Pfam" id="PF07714">
    <property type="entry name" value="PK_Tyr_Ser-Thr"/>
    <property type="match status" value="1"/>
</dbReference>
<dbReference type="InterPro" id="IPR013210">
    <property type="entry name" value="LRR_N_plant-typ"/>
</dbReference>
<keyword evidence="8" id="KW-0732">Signal</keyword>
<dbReference type="InterPro" id="IPR046959">
    <property type="entry name" value="PRK1-6/SRF4-like"/>
</dbReference>
<evidence type="ECO:0000256" key="7">
    <source>
        <dbReference type="SAM" id="Phobius"/>
    </source>
</evidence>
<evidence type="ECO:0000256" key="2">
    <source>
        <dbReference type="ARBA" id="ARBA00022614"/>
    </source>
</evidence>
<dbReference type="Gene3D" id="1.10.510.10">
    <property type="entry name" value="Transferase(Phosphotransferase) domain 1"/>
    <property type="match status" value="1"/>
</dbReference>
<evidence type="ECO:0000256" key="8">
    <source>
        <dbReference type="SAM" id="SignalP"/>
    </source>
</evidence>
<dbReference type="GO" id="GO:0005524">
    <property type="term" value="F:ATP binding"/>
    <property type="evidence" value="ECO:0007669"/>
    <property type="project" value="InterPro"/>
</dbReference>
<evidence type="ECO:0000256" key="6">
    <source>
        <dbReference type="ARBA" id="ARBA00023136"/>
    </source>
</evidence>
<dbReference type="FunFam" id="3.80.10.10:FF:000379">
    <property type="entry name" value="Protein NSP-INTERACTING KINASE 2"/>
    <property type="match status" value="1"/>
</dbReference>
<evidence type="ECO:0000256" key="5">
    <source>
        <dbReference type="ARBA" id="ARBA00022989"/>
    </source>
</evidence>
<evidence type="ECO:0000259" key="9">
    <source>
        <dbReference type="PROSITE" id="PS50011"/>
    </source>
</evidence>
<dbReference type="InterPro" id="IPR032675">
    <property type="entry name" value="LRR_dom_sf"/>
</dbReference>
<dbReference type="Pfam" id="PF13855">
    <property type="entry name" value="LRR_8"/>
    <property type="match status" value="1"/>
</dbReference>
<evidence type="ECO:0000313" key="10">
    <source>
        <dbReference type="EMBL" id="WOL09669.1"/>
    </source>
</evidence>
<feature type="domain" description="Protein kinase" evidence="9">
    <location>
        <begin position="415"/>
        <end position="685"/>
    </location>
</feature>
<proteinExistence type="predicted"/>
<protein>
    <recommendedName>
        <fullName evidence="9">Protein kinase domain-containing protein</fullName>
    </recommendedName>
</protein>
<feature type="chain" id="PRO_5042839425" description="Protein kinase domain-containing protein" evidence="8">
    <location>
        <begin position="30"/>
        <end position="693"/>
    </location>
</feature>
<feature type="signal peptide" evidence="8">
    <location>
        <begin position="1"/>
        <end position="29"/>
    </location>
</feature>
<dbReference type="InterPro" id="IPR003591">
    <property type="entry name" value="Leu-rich_rpt_typical-subtyp"/>
</dbReference>
<dbReference type="PANTHER" id="PTHR48007:SF65">
    <property type="entry name" value="OS01G0577600 PROTEIN"/>
    <property type="match status" value="1"/>
</dbReference>
<gene>
    <name evidence="10" type="ORF">Cni_G18422</name>
</gene>
<dbReference type="Gene3D" id="3.30.200.20">
    <property type="entry name" value="Phosphorylase Kinase, domain 1"/>
    <property type="match status" value="1"/>
</dbReference>
<dbReference type="InterPro" id="IPR000719">
    <property type="entry name" value="Prot_kinase_dom"/>
</dbReference>
<evidence type="ECO:0000256" key="4">
    <source>
        <dbReference type="ARBA" id="ARBA00022737"/>
    </source>
</evidence>
<keyword evidence="6 7" id="KW-0472">Membrane</keyword>
<organism evidence="10 11">
    <name type="scientific">Canna indica</name>
    <name type="common">Indian-shot</name>
    <dbReference type="NCBI Taxonomy" id="4628"/>
    <lineage>
        <taxon>Eukaryota</taxon>
        <taxon>Viridiplantae</taxon>
        <taxon>Streptophyta</taxon>
        <taxon>Embryophyta</taxon>
        <taxon>Tracheophyta</taxon>
        <taxon>Spermatophyta</taxon>
        <taxon>Magnoliopsida</taxon>
        <taxon>Liliopsida</taxon>
        <taxon>Zingiberales</taxon>
        <taxon>Cannaceae</taxon>
        <taxon>Canna</taxon>
    </lineage>
</organism>
<dbReference type="PANTHER" id="PTHR48007">
    <property type="entry name" value="LEUCINE-RICH REPEAT RECEPTOR-LIKE PROTEIN KINASE PXC1"/>
    <property type="match status" value="1"/>
</dbReference>
<dbReference type="PROSITE" id="PS50011">
    <property type="entry name" value="PROTEIN_KINASE_DOM"/>
    <property type="match status" value="1"/>
</dbReference>
<dbReference type="SUPFAM" id="SSF56112">
    <property type="entry name" value="Protein kinase-like (PK-like)"/>
    <property type="match status" value="1"/>
</dbReference>
<dbReference type="Proteomes" id="UP001327560">
    <property type="component" value="Chromosome 6"/>
</dbReference>
<dbReference type="CDD" id="cd14066">
    <property type="entry name" value="STKc_IRAK"/>
    <property type="match status" value="1"/>
</dbReference>
<comment type="subcellular location">
    <subcellularLocation>
        <location evidence="1">Membrane</location>
    </subcellularLocation>
</comment>
<dbReference type="Pfam" id="PF00560">
    <property type="entry name" value="LRR_1"/>
    <property type="match status" value="2"/>
</dbReference>
<keyword evidence="5 7" id="KW-1133">Transmembrane helix</keyword>
<reference evidence="10 11" key="1">
    <citation type="submission" date="2023-10" db="EMBL/GenBank/DDBJ databases">
        <title>Chromosome-scale genome assembly provides insights into flower coloration mechanisms of Canna indica.</title>
        <authorList>
            <person name="Li C."/>
        </authorList>
    </citation>
    <scope>NUCLEOTIDE SEQUENCE [LARGE SCALE GENOMIC DNA]</scope>
    <source>
        <tissue evidence="10">Flower</tissue>
    </source>
</reference>
<dbReference type="FunFam" id="3.30.200.20:FF:000371">
    <property type="entry name" value="Protein NSP-INTERACTING KINASE 2"/>
    <property type="match status" value="1"/>
</dbReference>
<accession>A0AAQ3KJ52</accession>
<evidence type="ECO:0000313" key="11">
    <source>
        <dbReference type="Proteomes" id="UP001327560"/>
    </source>
</evidence>
<sequence length="693" mass="75016">MGKQVLHGRGLLFSFLLSILFLVHQHSSAAYGSSDELRALMVLKASLDPESRVLATWTSDGEPCGGGFEGVACDGSGKVANISLQGKGLSGSISPVVADLRGLTGLYLHFNNISGEIPREISNLTALSDLYLNVNNLSGGIPEEIGIMNGLQVLQLSNNKFTGSIPHQLGLLKNLSMLALQSNALNGAIPATLGDLTELTWLDLSFNNLFGSIPVKLSQLPQLTVLALQNNSLSGSVPPELNRLGENFKYGNNTGLCGAGFTDLGSCTSADLPDSSRPEPFSAGLTPQAIPQSVNISSADCSTKPCSSSSSKSSYLAIVITTTVVAFGVIVCGLMAILWFHHRKQKLGGLLEVSNSLLSTDVSKFSYRTASPLISLEYSNRWDPMTDERCGLGSSSQEIYRFNLEEVECATQYFSDANLLAKKSSFAATYKGILRDGTKVAVKRINKTSCKSEEAEFLKGLKMLTLLRHENLIGLRGFCYSRARGECFLIYDFAENGSLLEYLDMKVGEIHKVLDWPIRVSIIKGIAKGIEYLHSNRTNKPHLLHQNLSTEKVLIDHQFNPLLCGSGLHKLLADDVVFSSLKTSAAMGYLAPEYATVGRFSEKTDIYAFGVIVFQTLTGKTRTTHSRLEVGSGKLEDLIDDNLQGNYSKPEAAKLASIALLCTSEVPNQRPTMEAVLQELKNTSRSSSCRSKN</sequence>